<reference evidence="16" key="2">
    <citation type="submission" date="2025-09" db="UniProtKB">
        <authorList>
            <consortium name="Ensembl"/>
        </authorList>
    </citation>
    <scope>IDENTIFICATION</scope>
</reference>
<evidence type="ECO:0000313" key="17">
    <source>
        <dbReference type="Proteomes" id="UP000261540"/>
    </source>
</evidence>
<organism evidence="16 17">
    <name type="scientific">Paramormyrops kingsleyae</name>
    <dbReference type="NCBI Taxonomy" id="1676925"/>
    <lineage>
        <taxon>Eukaryota</taxon>
        <taxon>Metazoa</taxon>
        <taxon>Chordata</taxon>
        <taxon>Craniata</taxon>
        <taxon>Vertebrata</taxon>
        <taxon>Euteleostomi</taxon>
        <taxon>Actinopterygii</taxon>
        <taxon>Neopterygii</taxon>
        <taxon>Teleostei</taxon>
        <taxon>Osteoglossocephala</taxon>
        <taxon>Osteoglossomorpha</taxon>
        <taxon>Osteoglossiformes</taxon>
        <taxon>Mormyridae</taxon>
        <taxon>Paramormyrops</taxon>
    </lineage>
</organism>
<comment type="subcellular location">
    <subcellularLocation>
        <location evidence="1 14">Cell membrane</location>
        <topology evidence="1 14">Multi-pass membrane protein</topology>
    </subcellularLocation>
</comment>
<accession>A0A3B3SMH8</accession>
<dbReference type="PROSITE" id="PS00237">
    <property type="entry name" value="G_PROTEIN_RECEP_F1_1"/>
    <property type="match status" value="1"/>
</dbReference>
<keyword evidence="9" id="KW-1015">Disulfide bond</keyword>
<evidence type="ECO:0000313" key="16">
    <source>
        <dbReference type="Ensembl" id="ENSPKIP00000031251.1"/>
    </source>
</evidence>
<evidence type="ECO:0000256" key="13">
    <source>
        <dbReference type="RuleBase" id="RU000688"/>
    </source>
</evidence>
<feature type="transmembrane region" description="Helical" evidence="14">
    <location>
        <begin position="146"/>
        <end position="167"/>
    </location>
</feature>
<feature type="transmembrane region" description="Helical" evidence="14">
    <location>
        <begin position="94"/>
        <end position="113"/>
    </location>
</feature>
<evidence type="ECO:0000256" key="11">
    <source>
        <dbReference type="ARBA" id="ARBA00023180"/>
    </source>
</evidence>
<evidence type="ECO:0000256" key="7">
    <source>
        <dbReference type="ARBA" id="ARBA00023040"/>
    </source>
</evidence>
<dbReference type="GO" id="GO:0005549">
    <property type="term" value="F:odorant binding"/>
    <property type="evidence" value="ECO:0007669"/>
    <property type="project" value="TreeGrafter"/>
</dbReference>
<keyword evidence="2 14" id="KW-1003">Cell membrane</keyword>
<dbReference type="GeneTree" id="ENSGT00950000183023"/>
<protein>
    <recommendedName>
        <fullName evidence="14">Olfactory receptor</fullName>
    </recommendedName>
</protein>
<sequence>AQPPTKESDSIELVFVLHGLNETKTKRQIFFGLSILAYVFTIFVNLTLIVTIFLERILHEPMFIFLCNLCVNDICGSTSFYPKLQIDLLSDFHLISYSACIIQIFGISTYYLCELSNLTVMAYDRYVAICKPLEYHSIMTPRKVQMLVQMTWFLSLIATIVGIVIIVRQPMCESRIEKLYCVNWDMVKLSCIETILNKLYGSFLIVFHLLQFMLIITSYILITRTCVQSQAERNKFMETCLPHLITLGTFAISLSFDVVSARFSSDTSLQALRNSLSIMYLIVPPILNPLIYGLKLKQLRRIVWRRFNSKITALE</sequence>
<dbReference type="GO" id="GO:0005886">
    <property type="term" value="C:plasma membrane"/>
    <property type="evidence" value="ECO:0007669"/>
    <property type="project" value="UniProtKB-SubCell"/>
</dbReference>
<evidence type="ECO:0000256" key="2">
    <source>
        <dbReference type="ARBA" id="ARBA00022475"/>
    </source>
</evidence>
<keyword evidence="8 14" id="KW-0472">Membrane</keyword>
<evidence type="ECO:0000256" key="14">
    <source>
        <dbReference type="RuleBase" id="RU363047"/>
    </source>
</evidence>
<evidence type="ECO:0000256" key="8">
    <source>
        <dbReference type="ARBA" id="ARBA00023136"/>
    </source>
</evidence>
<feature type="transmembrane region" description="Helical" evidence="14">
    <location>
        <begin position="29"/>
        <end position="54"/>
    </location>
</feature>
<dbReference type="InterPro" id="IPR017452">
    <property type="entry name" value="GPCR_Rhodpsn_7TM"/>
</dbReference>
<keyword evidence="3 14" id="KW-0716">Sensory transduction</keyword>
<evidence type="ECO:0000259" key="15">
    <source>
        <dbReference type="PROSITE" id="PS50262"/>
    </source>
</evidence>
<evidence type="ECO:0000256" key="4">
    <source>
        <dbReference type="ARBA" id="ARBA00022692"/>
    </source>
</evidence>
<keyword evidence="12 13" id="KW-0807">Transducer</keyword>
<dbReference type="PANTHER" id="PTHR26451">
    <property type="entry name" value="G_PROTEIN_RECEP_F1_2 DOMAIN-CONTAINING PROTEIN"/>
    <property type="match status" value="1"/>
</dbReference>
<dbReference type="Ensembl" id="ENSPKIT00000012093.1">
    <property type="protein sequence ID" value="ENSPKIP00000031251.1"/>
    <property type="gene ID" value="ENSPKIG00000011809.1"/>
</dbReference>
<dbReference type="FunFam" id="1.20.1070.10:FF:000024">
    <property type="entry name" value="Olfactory receptor"/>
    <property type="match status" value="1"/>
</dbReference>
<evidence type="ECO:0000256" key="9">
    <source>
        <dbReference type="ARBA" id="ARBA00023157"/>
    </source>
</evidence>
<dbReference type="InterPro" id="IPR052921">
    <property type="entry name" value="GPCR1_Superfamily_Member"/>
</dbReference>
<dbReference type="GO" id="GO:0004984">
    <property type="term" value="F:olfactory receptor activity"/>
    <property type="evidence" value="ECO:0007669"/>
    <property type="project" value="InterPro"/>
</dbReference>
<keyword evidence="17" id="KW-1185">Reference proteome</keyword>
<feature type="domain" description="G-protein coupled receptors family 1 profile" evidence="15">
    <location>
        <begin position="44"/>
        <end position="292"/>
    </location>
</feature>
<dbReference type="Proteomes" id="UP000261540">
    <property type="component" value="Unplaced"/>
</dbReference>
<evidence type="ECO:0000256" key="12">
    <source>
        <dbReference type="ARBA" id="ARBA00023224"/>
    </source>
</evidence>
<keyword evidence="11" id="KW-0325">Glycoprotein</keyword>
<feature type="transmembrane region" description="Helical" evidence="14">
    <location>
        <begin position="243"/>
        <end position="263"/>
    </location>
</feature>
<feature type="transmembrane region" description="Helical" evidence="14">
    <location>
        <begin position="199"/>
        <end position="222"/>
    </location>
</feature>
<dbReference type="AlphaFoldDB" id="A0A3B3SMH8"/>
<dbReference type="PANTHER" id="PTHR26451:SF871">
    <property type="entry name" value="ODORANT RECEPTOR-RELATED"/>
    <property type="match status" value="1"/>
</dbReference>
<dbReference type="SUPFAM" id="SSF81321">
    <property type="entry name" value="Family A G protein-coupled receptor-like"/>
    <property type="match status" value="1"/>
</dbReference>
<dbReference type="PRINTS" id="PR00237">
    <property type="entry name" value="GPCRRHODOPSN"/>
</dbReference>
<proteinExistence type="inferred from homology"/>
<dbReference type="GO" id="GO:0004930">
    <property type="term" value="F:G protein-coupled receptor activity"/>
    <property type="evidence" value="ECO:0007669"/>
    <property type="project" value="UniProtKB-KW"/>
</dbReference>
<dbReference type="InterPro" id="IPR000725">
    <property type="entry name" value="Olfact_rcpt"/>
</dbReference>
<evidence type="ECO:0000256" key="3">
    <source>
        <dbReference type="ARBA" id="ARBA00022606"/>
    </source>
</evidence>
<keyword evidence="7 13" id="KW-0297">G-protein coupled receptor</keyword>
<dbReference type="InterPro" id="IPR000276">
    <property type="entry name" value="GPCR_Rhodpsn"/>
</dbReference>
<dbReference type="PRINTS" id="PR00245">
    <property type="entry name" value="OLFACTORYR"/>
</dbReference>
<dbReference type="PROSITE" id="PS50262">
    <property type="entry name" value="G_PROTEIN_RECEP_F1_2"/>
    <property type="match status" value="1"/>
</dbReference>
<dbReference type="Pfam" id="PF13853">
    <property type="entry name" value="7tm_4"/>
    <property type="match status" value="1"/>
</dbReference>
<evidence type="ECO:0000256" key="5">
    <source>
        <dbReference type="ARBA" id="ARBA00022725"/>
    </source>
</evidence>
<evidence type="ECO:0000256" key="1">
    <source>
        <dbReference type="ARBA" id="ARBA00004651"/>
    </source>
</evidence>
<comment type="similarity">
    <text evidence="13">Belongs to the G-protein coupled receptor 1 family.</text>
</comment>
<reference evidence="16" key="1">
    <citation type="submission" date="2025-08" db="UniProtKB">
        <authorList>
            <consortium name="Ensembl"/>
        </authorList>
    </citation>
    <scope>IDENTIFICATION</scope>
</reference>
<name>A0A3B3SMH8_9TELE</name>
<feature type="transmembrane region" description="Helical" evidence="14">
    <location>
        <begin position="275"/>
        <end position="296"/>
    </location>
</feature>
<dbReference type="Gene3D" id="1.20.1070.10">
    <property type="entry name" value="Rhodopsin 7-helix transmembrane proteins"/>
    <property type="match status" value="1"/>
</dbReference>
<keyword evidence="5 14" id="KW-0552">Olfaction</keyword>
<keyword evidence="10 13" id="KW-0675">Receptor</keyword>
<evidence type="ECO:0000256" key="10">
    <source>
        <dbReference type="ARBA" id="ARBA00023170"/>
    </source>
</evidence>
<keyword evidence="6 14" id="KW-1133">Transmembrane helix</keyword>
<keyword evidence="4 13" id="KW-0812">Transmembrane</keyword>
<evidence type="ECO:0000256" key="6">
    <source>
        <dbReference type="ARBA" id="ARBA00022989"/>
    </source>
</evidence>